<feature type="region of interest" description="Disordered" evidence="1">
    <location>
        <begin position="129"/>
        <end position="162"/>
    </location>
</feature>
<gene>
    <name evidence="2" type="ORF">OCU04_002316</name>
</gene>
<dbReference type="EMBL" id="JAPEIS010000002">
    <property type="protein sequence ID" value="KAJ8068609.1"/>
    <property type="molecule type" value="Genomic_DNA"/>
</dbReference>
<organism evidence="2 3">
    <name type="scientific">Sclerotinia nivalis</name>
    <dbReference type="NCBI Taxonomy" id="352851"/>
    <lineage>
        <taxon>Eukaryota</taxon>
        <taxon>Fungi</taxon>
        <taxon>Dikarya</taxon>
        <taxon>Ascomycota</taxon>
        <taxon>Pezizomycotina</taxon>
        <taxon>Leotiomycetes</taxon>
        <taxon>Helotiales</taxon>
        <taxon>Sclerotiniaceae</taxon>
        <taxon>Sclerotinia</taxon>
    </lineage>
</organism>
<protein>
    <submittedName>
        <fullName evidence="2">Uncharacterized protein</fullName>
    </submittedName>
</protein>
<evidence type="ECO:0000313" key="3">
    <source>
        <dbReference type="Proteomes" id="UP001152300"/>
    </source>
</evidence>
<evidence type="ECO:0000256" key="1">
    <source>
        <dbReference type="SAM" id="MobiDB-lite"/>
    </source>
</evidence>
<name>A0A9X0ATG6_9HELO</name>
<dbReference type="AlphaFoldDB" id="A0A9X0ATG6"/>
<reference evidence="2" key="1">
    <citation type="submission" date="2022-11" db="EMBL/GenBank/DDBJ databases">
        <title>Genome Resource of Sclerotinia nivalis Strain SnTB1, a Plant Pathogen Isolated from American Ginseng.</title>
        <authorList>
            <person name="Fan S."/>
        </authorList>
    </citation>
    <scope>NUCLEOTIDE SEQUENCE</scope>
    <source>
        <strain evidence="2">SnTB1</strain>
    </source>
</reference>
<accession>A0A9X0ATG6</accession>
<dbReference type="Proteomes" id="UP001152300">
    <property type="component" value="Unassembled WGS sequence"/>
</dbReference>
<proteinExistence type="predicted"/>
<evidence type="ECO:0000313" key="2">
    <source>
        <dbReference type="EMBL" id="KAJ8068609.1"/>
    </source>
</evidence>
<comment type="caution">
    <text evidence="2">The sequence shown here is derived from an EMBL/GenBank/DDBJ whole genome shotgun (WGS) entry which is preliminary data.</text>
</comment>
<sequence length="162" mass="18146">MCRISNERYLCRHEKSDGALRLTPSGAECTESDQQCPEFRLADRDNSKELCGKFKDKIKEELKLSDAALKDEIVEIKPVLGAVDTQQIKGWAKFEARNSKGRYSKKLYENRSFIGDSKLEVIKKLKISDEEEEDKERKAAEAASGDASAPVDATGKCDLNAQ</sequence>
<keyword evidence="3" id="KW-1185">Reference proteome</keyword>